<dbReference type="EMBL" id="UZAF01017512">
    <property type="protein sequence ID" value="VDO42390.1"/>
    <property type="molecule type" value="Genomic_DNA"/>
</dbReference>
<accession>A0A3P7V4R6</accession>
<keyword evidence="2" id="KW-1185">Reference proteome</keyword>
<protein>
    <submittedName>
        <fullName evidence="1">Uncharacterized protein</fullName>
    </submittedName>
</protein>
<evidence type="ECO:0000313" key="2">
    <source>
        <dbReference type="Proteomes" id="UP000268014"/>
    </source>
</evidence>
<dbReference type="AlphaFoldDB" id="A0A3P7V4R6"/>
<sequence length="104" mass="11530">MIPARVERKPKVASTLRGFSFAAFWIQEESCTTNCSWKAIPSPLPVTLVSCRNLRNPFEKNCLDELRCSSSMTGSSHRQINLCKISVLSLLPQITPCSGTSRLS</sequence>
<reference evidence="1 2" key="1">
    <citation type="submission" date="2018-11" db="EMBL/GenBank/DDBJ databases">
        <authorList>
            <consortium name="Pathogen Informatics"/>
        </authorList>
    </citation>
    <scope>NUCLEOTIDE SEQUENCE [LARGE SCALE GENOMIC DNA]</scope>
    <source>
        <strain evidence="1 2">MHpl1</strain>
    </source>
</reference>
<evidence type="ECO:0000313" key="1">
    <source>
        <dbReference type="EMBL" id="VDO42390.1"/>
    </source>
</evidence>
<organism evidence="1 2">
    <name type="scientific">Haemonchus placei</name>
    <name type="common">Barber's pole worm</name>
    <dbReference type="NCBI Taxonomy" id="6290"/>
    <lineage>
        <taxon>Eukaryota</taxon>
        <taxon>Metazoa</taxon>
        <taxon>Ecdysozoa</taxon>
        <taxon>Nematoda</taxon>
        <taxon>Chromadorea</taxon>
        <taxon>Rhabditida</taxon>
        <taxon>Rhabditina</taxon>
        <taxon>Rhabditomorpha</taxon>
        <taxon>Strongyloidea</taxon>
        <taxon>Trichostrongylidae</taxon>
        <taxon>Haemonchus</taxon>
    </lineage>
</organism>
<name>A0A3P7V4R6_HAEPC</name>
<gene>
    <name evidence="1" type="ORF">HPLM_LOCUS11259</name>
</gene>
<dbReference type="Proteomes" id="UP000268014">
    <property type="component" value="Unassembled WGS sequence"/>
</dbReference>
<proteinExistence type="predicted"/>